<evidence type="ECO:0000313" key="2">
    <source>
        <dbReference type="EMBL" id="KAK2564436.1"/>
    </source>
</evidence>
<protein>
    <submittedName>
        <fullName evidence="2">Uncharacterized protein</fullName>
    </submittedName>
</protein>
<sequence>MKLKEDIKSNSSCGSRKSKLSQLSSKSFWPSKSALLETKAKRAVLEQKLFFANTMKEREKTLAKLKLQQELSETMAEEVVYAVAMKCCP</sequence>
<name>A0AAD9V7R6_ACRCE</name>
<feature type="region of interest" description="Disordered" evidence="1">
    <location>
        <begin position="1"/>
        <end position="26"/>
    </location>
</feature>
<dbReference type="Proteomes" id="UP001249851">
    <property type="component" value="Unassembled WGS sequence"/>
</dbReference>
<organism evidence="2 3">
    <name type="scientific">Acropora cervicornis</name>
    <name type="common">Staghorn coral</name>
    <dbReference type="NCBI Taxonomy" id="6130"/>
    <lineage>
        <taxon>Eukaryota</taxon>
        <taxon>Metazoa</taxon>
        <taxon>Cnidaria</taxon>
        <taxon>Anthozoa</taxon>
        <taxon>Hexacorallia</taxon>
        <taxon>Scleractinia</taxon>
        <taxon>Astrocoeniina</taxon>
        <taxon>Acroporidae</taxon>
        <taxon>Acropora</taxon>
    </lineage>
</organism>
<dbReference type="EMBL" id="JARQWQ010000022">
    <property type="protein sequence ID" value="KAK2564436.1"/>
    <property type="molecule type" value="Genomic_DNA"/>
</dbReference>
<gene>
    <name evidence="2" type="ORF">P5673_011867</name>
</gene>
<proteinExistence type="predicted"/>
<reference evidence="2" key="2">
    <citation type="journal article" date="2023" name="Science">
        <title>Genomic signatures of disease resistance in endangered staghorn corals.</title>
        <authorList>
            <person name="Vollmer S.V."/>
            <person name="Selwyn J.D."/>
            <person name="Despard B.A."/>
            <person name="Roesel C.L."/>
        </authorList>
    </citation>
    <scope>NUCLEOTIDE SEQUENCE</scope>
    <source>
        <strain evidence="2">K2</strain>
    </source>
</reference>
<reference evidence="2" key="1">
    <citation type="journal article" date="2023" name="G3 (Bethesda)">
        <title>Whole genome assembly and annotation of the endangered Caribbean coral Acropora cervicornis.</title>
        <authorList>
            <person name="Selwyn J.D."/>
            <person name="Vollmer S.V."/>
        </authorList>
    </citation>
    <scope>NUCLEOTIDE SEQUENCE</scope>
    <source>
        <strain evidence="2">K2</strain>
    </source>
</reference>
<keyword evidence="3" id="KW-1185">Reference proteome</keyword>
<evidence type="ECO:0000256" key="1">
    <source>
        <dbReference type="SAM" id="MobiDB-lite"/>
    </source>
</evidence>
<dbReference type="AlphaFoldDB" id="A0AAD9V7R6"/>
<accession>A0AAD9V7R6</accession>
<evidence type="ECO:0000313" key="3">
    <source>
        <dbReference type="Proteomes" id="UP001249851"/>
    </source>
</evidence>
<comment type="caution">
    <text evidence="2">The sequence shown here is derived from an EMBL/GenBank/DDBJ whole genome shotgun (WGS) entry which is preliminary data.</text>
</comment>